<feature type="domain" description="DSBA-like thioredoxin" evidence="1">
    <location>
        <begin position="6"/>
        <end position="208"/>
    </location>
</feature>
<dbReference type="RefSeq" id="WP_219850533.1">
    <property type="nucleotide sequence ID" value="NZ_CP059491.1"/>
</dbReference>
<dbReference type="PANTHER" id="PTHR13887">
    <property type="entry name" value="GLUTATHIONE S-TRANSFERASE KAPPA"/>
    <property type="match status" value="1"/>
</dbReference>
<dbReference type="CDD" id="cd03024">
    <property type="entry name" value="DsbA_FrnE"/>
    <property type="match status" value="1"/>
</dbReference>
<reference evidence="3" key="1">
    <citation type="submission" date="2020-07" db="EMBL/GenBank/DDBJ databases">
        <title>novel species isolated from the respiratory tract of Marmot.</title>
        <authorList>
            <person name="Zhang G."/>
        </authorList>
    </citation>
    <scope>NUCLEOTIDE SEQUENCE [LARGE SCALE GENOMIC DNA]</scope>
    <source>
        <strain evidence="3">686</strain>
    </source>
</reference>
<evidence type="ECO:0000313" key="3">
    <source>
        <dbReference type="Proteomes" id="UP000515663"/>
    </source>
</evidence>
<organism evidence="2 3">
    <name type="scientific">Gordonia jinghuaiqii</name>
    <dbReference type="NCBI Taxonomy" id="2758710"/>
    <lineage>
        <taxon>Bacteria</taxon>
        <taxon>Bacillati</taxon>
        <taxon>Actinomycetota</taxon>
        <taxon>Actinomycetes</taxon>
        <taxon>Mycobacteriales</taxon>
        <taxon>Gordoniaceae</taxon>
        <taxon>Gordonia</taxon>
    </lineage>
</organism>
<dbReference type="Pfam" id="PF01323">
    <property type="entry name" value="DSBA"/>
    <property type="match status" value="1"/>
</dbReference>
<evidence type="ECO:0000313" key="2">
    <source>
        <dbReference type="EMBL" id="QMT02168.1"/>
    </source>
</evidence>
<sequence>MPAPITVDIWSDIACPWCYIGKRKFEAGLAEFDGRDDVAVTYHSYELSPDTPEDFAGSSVDFLVQHKGMPAAQVREMLTRVTDIAAEVGLAFDFDAVLQTKTLKAHQVLHHAKAQGKQLEYAERLFKAYFEQGEHVGKDSVLADLAADVGLDRDEVLEVLASGRYAADVDADIDQARAYGISGVPFFVLDGRYGVSGAQSPETFTEVLAKVRAERSDAEESSHV</sequence>
<dbReference type="Proteomes" id="UP000515663">
    <property type="component" value="Chromosome"/>
</dbReference>
<dbReference type="InterPro" id="IPR036249">
    <property type="entry name" value="Thioredoxin-like_sf"/>
</dbReference>
<accession>A0A7D7QYE9</accession>
<name>A0A7D7QYE9_9ACTN</name>
<dbReference type="SUPFAM" id="SSF52833">
    <property type="entry name" value="Thioredoxin-like"/>
    <property type="match status" value="1"/>
</dbReference>
<proteinExistence type="predicted"/>
<dbReference type="EMBL" id="CP059491">
    <property type="protein sequence ID" value="QMT02168.1"/>
    <property type="molecule type" value="Genomic_DNA"/>
</dbReference>
<dbReference type="PANTHER" id="PTHR13887:SF41">
    <property type="entry name" value="THIOREDOXIN SUPERFAMILY PROTEIN"/>
    <property type="match status" value="1"/>
</dbReference>
<dbReference type="GO" id="GO:0016491">
    <property type="term" value="F:oxidoreductase activity"/>
    <property type="evidence" value="ECO:0007669"/>
    <property type="project" value="InterPro"/>
</dbReference>
<protein>
    <submittedName>
        <fullName evidence="2">DsbA family oxidoreductase</fullName>
    </submittedName>
</protein>
<dbReference type="InterPro" id="IPR001853">
    <property type="entry name" value="DSBA-like_thioredoxin_dom"/>
</dbReference>
<evidence type="ECO:0000259" key="1">
    <source>
        <dbReference type="Pfam" id="PF01323"/>
    </source>
</evidence>
<dbReference type="Gene3D" id="3.40.30.10">
    <property type="entry name" value="Glutaredoxin"/>
    <property type="match status" value="1"/>
</dbReference>
<dbReference type="KEGG" id="gji:H1R19_03015"/>
<keyword evidence="3" id="KW-1185">Reference proteome</keyword>
<dbReference type="AlphaFoldDB" id="A0A7D7QYE9"/>
<gene>
    <name evidence="2" type="ORF">H1R19_03015</name>
</gene>